<keyword evidence="2" id="KW-1185">Reference proteome</keyword>
<dbReference type="EMBL" id="CAJVQB010032357">
    <property type="protein sequence ID" value="CAG8818225.1"/>
    <property type="molecule type" value="Genomic_DNA"/>
</dbReference>
<organism evidence="1 2">
    <name type="scientific">Gigaspora margarita</name>
    <dbReference type="NCBI Taxonomy" id="4874"/>
    <lineage>
        <taxon>Eukaryota</taxon>
        <taxon>Fungi</taxon>
        <taxon>Fungi incertae sedis</taxon>
        <taxon>Mucoromycota</taxon>
        <taxon>Glomeromycotina</taxon>
        <taxon>Glomeromycetes</taxon>
        <taxon>Diversisporales</taxon>
        <taxon>Gigasporaceae</taxon>
        <taxon>Gigaspora</taxon>
    </lineage>
</organism>
<reference evidence="1 2" key="1">
    <citation type="submission" date="2021-06" db="EMBL/GenBank/DDBJ databases">
        <authorList>
            <person name="Kallberg Y."/>
            <person name="Tangrot J."/>
            <person name="Rosling A."/>
        </authorList>
    </citation>
    <scope>NUCLEOTIDE SEQUENCE [LARGE SCALE GENOMIC DNA]</scope>
    <source>
        <strain evidence="1 2">120-4 pot B 10/14</strain>
    </source>
</reference>
<comment type="caution">
    <text evidence="1">The sequence shown here is derived from an EMBL/GenBank/DDBJ whole genome shotgun (WGS) entry which is preliminary data.</text>
</comment>
<protein>
    <submittedName>
        <fullName evidence="1">28410_t:CDS:1</fullName>
    </submittedName>
</protein>
<proteinExistence type="predicted"/>
<name>A0ABN7W7E6_GIGMA</name>
<accession>A0ABN7W7E6</accession>
<dbReference type="Proteomes" id="UP000789901">
    <property type="component" value="Unassembled WGS sequence"/>
</dbReference>
<evidence type="ECO:0000313" key="2">
    <source>
        <dbReference type="Proteomes" id="UP000789901"/>
    </source>
</evidence>
<sequence>MNYACANAILDADIKAGMLIKKLNYMCNRMKISDENSEIIMMAKNKLDEYKKKFRLSSYRKPSKKNSDTGTYDGNNNGVIQVVLVTKMEPK</sequence>
<feature type="non-terminal residue" evidence="1">
    <location>
        <position position="1"/>
    </location>
</feature>
<gene>
    <name evidence="1" type="ORF">GMARGA_LOCUS27004</name>
</gene>
<evidence type="ECO:0000313" key="1">
    <source>
        <dbReference type="EMBL" id="CAG8818225.1"/>
    </source>
</evidence>